<feature type="compositionally biased region" description="Low complexity" evidence="1">
    <location>
        <begin position="26"/>
        <end position="44"/>
    </location>
</feature>
<dbReference type="AlphaFoldDB" id="A0A2P5A4Y8"/>
<dbReference type="PANTHER" id="PTHR31343">
    <property type="entry name" value="T15D22.8"/>
    <property type="match status" value="1"/>
</dbReference>
<dbReference type="STRING" id="3476.A0A2P5A4Y8"/>
<protein>
    <submittedName>
        <fullName evidence="2">Uncharacterized protein</fullName>
    </submittedName>
</protein>
<dbReference type="OrthoDB" id="1161498at2759"/>
<proteinExistence type="predicted"/>
<dbReference type="Pfam" id="PF05623">
    <property type="entry name" value="DUF789"/>
    <property type="match status" value="1"/>
</dbReference>
<comment type="caution">
    <text evidence="2">The sequence shown here is derived from an EMBL/GenBank/DDBJ whole genome shotgun (WGS) entry which is preliminary data.</text>
</comment>
<dbReference type="InterPro" id="IPR008507">
    <property type="entry name" value="DUF789"/>
</dbReference>
<name>A0A2P5A4Y8_PARAD</name>
<dbReference type="EMBL" id="JXTB01000978">
    <property type="protein sequence ID" value="PON31611.1"/>
    <property type="molecule type" value="Genomic_DNA"/>
</dbReference>
<organism evidence="2 3">
    <name type="scientific">Parasponia andersonii</name>
    <name type="common">Sponia andersonii</name>
    <dbReference type="NCBI Taxonomy" id="3476"/>
    <lineage>
        <taxon>Eukaryota</taxon>
        <taxon>Viridiplantae</taxon>
        <taxon>Streptophyta</taxon>
        <taxon>Embryophyta</taxon>
        <taxon>Tracheophyta</taxon>
        <taxon>Spermatophyta</taxon>
        <taxon>Magnoliopsida</taxon>
        <taxon>eudicotyledons</taxon>
        <taxon>Gunneridae</taxon>
        <taxon>Pentapetalae</taxon>
        <taxon>rosids</taxon>
        <taxon>fabids</taxon>
        <taxon>Rosales</taxon>
        <taxon>Cannabaceae</taxon>
        <taxon>Parasponia</taxon>
    </lineage>
</organism>
<reference evidence="3" key="1">
    <citation type="submission" date="2016-06" db="EMBL/GenBank/DDBJ databases">
        <title>Parallel loss of symbiosis genes in relatives of nitrogen-fixing non-legume Parasponia.</title>
        <authorList>
            <person name="Van Velzen R."/>
            <person name="Holmer R."/>
            <person name="Bu F."/>
            <person name="Rutten L."/>
            <person name="Van Zeijl A."/>
            <person name="Liu W."/>
            <person name="Santuari L."/>
            <person name="Cao Q."/>
            <person name="Sharma T."/>
            <person name="Shen D."/>
            <person name="Roswanjaya Y."/>
            <person name="Wardhani T."/>
            <person name="Kalhor M.S."/>
            <person name="Jansen J."/>
            <person name="Van den Hoogen J."/>
            <person name="Gungor B."/>
            <person name="Hartog M."/>
            <person name="Hontelez J."/>
            <person name="Verver J."/>
            <person name="Yang W.-C."/>
            <person name="Schijlen E."/>
            <person name="Repin R."/>
            <person name="Schilthuizen M."/>
            <person name="Schranz E."/>
            <person name="Heidstra R."/>
            <person name="Miyata K."/>
            <person name="Fedorova E."/>
            <person name="Kohlen W."/>
            <person name="Bisseling T."/>
            <person name="Smit S."/>
            <person name="Geurts R."/>
        </authorList>
    </citation>
    <scope>NUCLEOTIDE SEQUENCE [LARGE SCALE GENOMIC DNA]</scope>
    <source>
        <strain evidence="3">cv. WU1-14</strain>
    </source>
</reference>
<accession>A0A2P5A4Y8</accession>
<evidence type="ECO:0000313" key="3">
    <source>
        <dbReference type="Proteomes" id="UP000237105"/>
    </source>
</evidence>
<feature type="region of interest" description="Disordered" evidence="1">
    <location>
        <begin position="1"/>
        <end position="48"/>
    </location>
</feature>
<evidence type="ECO:0000256" key="1">
    <source>
        <dbReference type="SAM" id="MobiDB-lite"/>
    </source>
</evidence>
<keyword evidence="3" id="KW-1185">Reference proteome</keyword>
<gene>
    <name evidence="2" type="ORF">PanWU01x14_368550</name>
</gene>
<evidence type="ECO:0000313" key="2">
    <source>
        <dbReference type="EMBL" id="PON31611.1"/>
    </source>
</evidence>
<dbReference type="PANTHER" id="PTHR31343:SF29">
    <property type="entry name" value="DUF789 DOMAIN-CONTAINING PROTEIN"/>
    <property type="match status" value="1"/>
</dbReference>
<sequence>MEKPFVSLRSLGKSNSWSDESESDEQSMSLSNNSSKSSDITSDDSTTDHEATCQTVDRFGELYCQYNETYSPYDRIPLTEKLNELSQKYPGLLKFDSTDLSPYSWIAIAWYPIYQIPLTKNLKELSACFVTYHKLSSFHGVSCTTPREEAQKFSFTSCMGKEPTGGDNKCLKEEEDGSRRDEIAVPAFAAATYKMNGELWMNPETSYRQKVASYLNAATSWLKLLNFQHHDFNFFMSRRSF</sequence>
<dbReference type="Proteomes" id="UP000237105">
    <property type="component" value="Unassembled WGS sequence"/>
</dbReference>